<proteinExistence type="predicted"/>
<dbReference type="EMBL" id="CAACYH010000004">
    <property type="protein sequence ID" value="VFB14367.1"/>
    <property type="molecule type" value="Genomic_DNA"/>
</dbReference>
<accession>A0A449I4U7</accession>
<evidence type="ECO:0000313" key="2">
    <source>
        <dbReference type="EMBL" id="VFB14367.1"/>
    </source>
</evidence>
<evidence type="ECO:0000313" key="3">
    <source>
        <dbReference type="Proteomes" id="UP000396835"/>
    </source>
</evidence>
<dbReference type="RefSeq" id="WP_131752373.1">
    <property type="nucleotide sequence ID" value="NZ_CAACYH010000004.1"/>
</dbReference>
<dbReference type="AlphaFoldDB" id="A0A449I4U7"/>
<protein>
    <submittedName>
        <fullName evidence="2">Uncharacterized protein</fullName>
    </submittedName>
</protein>
<gene>
    <name evidence="2" type="ORF">NCTC7812_01919</name>
</gene>
<dbReference type="Proteomes" id="UP000396835">
    <property type="component" value="Unassembled WGS sequence"/>
</dbReference>
<reference evidence="2 3" key="1">
    <citation type="submission" date="2019-02" db="EMBL/GenBank/DDBJ databases">
        <authorList>
            <consortium name="Pathogen Informatics"/>
        </authorList>
    </citation>
    <scope>NUCLEOTIDE SEQUENCE [LARGE SCALE GENOMIC DNA]</scope>
    <source>
        <strain evidence="2 3">3012STDY7078512</strain>
    </source>
</reference>
<feature type="region of interest" description="Disordered" evidence="1">
    <location>
        <begin position="50"/>
        <end position="70"/>
    </location>
</feature>
<sequence length="98" mass="10492">MKKLTETSRSTAVTATAKNGEYEYGVNYNFADGGIVNLQCNVTKVTTTEETGEQRSYVGSMSLSGGNKSTSFPATEEVAAHVAMFEAIIAEVKEEIEA</sequence>
<feature type="compositionally biased region" description="Polar residues" evidence="1">
    <location>
        <begin position="57"/>
        <end position="70"/>
    </location>
</feature>
<organism evidence="2 3">
    <name type="scientific">Prevotella heparinolytica</name>
    <dbReference type="NCBI Taxonomy" id="28113"/>
    <lineage>
        <taxon>Bacteria</taxon>
        <taxon>Pseudomonadati</taxon>
        <taxon>Bacteroidota</taxon>
        <taxon>Bacteroidia</taxon>
        <taxon>Bacteroidales</taxon>
        <taxon>Bacteroidaceae</taxon>
        <taxon>Bacteroides</taxon>
    </lineage>
</organism>
<evidence type="ECO:0000256" key="1">
    <source>
        <dbReference type="SAM" id="MobiDB-lite"/>
    </source>
</evidence>
<name>A0A449I4U7_9BACE</name>